<dbReference type="EMBL" id="JAUPEV010000010">
    <property type="protein sequence ID" value="MDO7253535.1"/>
    <property type="molecule type" value="Genomic_DNA"/>
</dbReference>
<reference evidence="1 3" key="3">
    <citation type="journal article" date="2024" name="Syst. Appl. Microbiol.">
        <title>Helicobacter cappadocius sp. nov., from lizards: The first psychrotrophic Helicobacter species.</title>
        <authorList>
            <person name="Aydin F."/>
            <person name="Tarhane S."/>
            <person name="Karakaya E."/>
            <person name="Abay S."/>
            <person name="Kayman T."/>
            <person name="Guran O."/>
            <person name="Bozkurt E."/>
            <person name="Uzum N."/>
            <person name="Avci A."/>
            <person name="Olgun K."/>
            <person name="Jablonski D."/>
            <person name="Guran C."/>
            <person name="Burcin Saticioglu I."/>
        </authorList>
    </citation>
    <scope>NUCLEOTIDE SEQUENCE [LARGE SCALE GENOMIC DNA]</scope>
    <source>
        <strain evidence="1">Faydin-H75</strain>
        <strain evidence="3">faydin-H76</strain>
    </source>
</reference>
<dbReference type="Proteomes" id="UP001177258">
    <property type="component" value="Unassembled WGS sequence"/>
</dbReference>
<dbReference type="InterPro" id="IPR007423">
    <property type="entry name" value="Sel_put"/>
</dbReference>
<organism evidence="2 3">
    <name type="scientific">Helicobacter cappadocius</name>
    <dbReference type="NCBI Taxonomy" id="3063998"/>
    <lineage>
        <taxon>Bacteria</taxon>
        <taxon>Pseudomonadati</taxon>
        <taxon>Campylobacterota</taxon>
        <taxon>Epsilonproteobacteria</taxon>
        <taxon>Campylobacterales</taxon>
        <taxon>Helicobacteraceae</taxon>
        <taxon>Helicobacter</taxon>
    </lineage>
</organism>
<gene>
    <name evidence="2" type="primary">kcuS</name>
    <name evidence="1" type="ORF">Q5I04_06385</name>
    <name evidence="2" type="ORF">Q5I06_06710</name>
</gene>
<dbReference type="PANTHER" id="PTHR38453:SF1">
    <property type="entry name" value="CYTOPLASMIC PROTEIN"/>
    <property type="match status" value="1"/>
</dbReference>
<evidence type="ECO:0000313" key="4">
    <source>
        <dbReference type="Proteomes" id="UP001240777"/>
    </source>
</evidence>
<evidence type="ECO:0000313" key="2">
    <source>
        <dbReference type="EMBL" id="MDP2539462.1"/>
    </source>
</evidence>
<sequence length="66" mass="7924">MKFLSKIQAIYRKSDRFFHLLVGLPSYDKYLEHMEKFHPDKIPKTQKEFFIQAQEARYGKNGAKKC</sequence>
<evidence type="ECO:0000313" key="1">
    <source>
        <dbReference type="EMBL" id="MDO7253535.1"/>
    </source>
</evidence>
<reference evidence="2 4" key="1">
    <citation type="submission" date="2023-07" db="EMBL/GenBank/DDBJ databases">
        <title>Unpublished Manusciprt.</title>
        <authorList>
            <person name="Aydin F."/>
            <person name="Tarhane S."/>
            <person name="Saticioglu I.B."/>
            <person name="Karakaya E."/>
            <person name="Abay S."/>
            <person name="Guran O."/>
            <person name="Bozkurt E."/>
            <person name="Uzum N."/>
            <person name="Olgun K."/>
            <person name="Jablonski D."/>
        </authorList>
    </citation>
    <scope>NUCLEOTIDE SEQUENCE</scope>
    <source>
        <strain evidence="4">faydin-H75</strain>
        <strain evidence="2">Faydin-H76</strain>
    </source>
</reference>
<protein>
    <submittedName>
        <fullName evidence="2">KCU-star family selenoprotein</fullName>
    </submittedName>
</protein>
<comment type="caution">
    <text evidence="2">The sequence shown here is derived from an EMBL/GenBank/DDBJ whole genome shotgun (WGS) entry which is preliminary data.</text>
</comment>
<dbReference type="AlphaFoldDB" id="A0AA90PJK9"/>
<dbReference type="EMBL" id="JAUYZK010000010">
    <property type="protein sequence ID" value="MDP2539462.1"/>
    <property type="molecule type" value="Genomic_DNA"/>
</dbReference>
<dbReference type="Pfam" id="PF04328">
    <property type="entry name" value="Sel_put"/>
    <property type="match status" value="1"/>
</dbReference>
<dbReference type="Proteomes" id="UP001240777">
    <property type="component" value="Unassembled WGS sequence"/>
</dbReference>
<dbReference type="NCBIfam" id="NF033934">
    <property type="entry name" value="KCU-star"/>
    <property type="match status" value="1"/>
</dbReference>
<proteinExistence type="predicted"/>
<reference evidence="1" key="2">
    <citation type="submission" date="2023-07" db="EMBL/GenBank/DDBJ databases">
        <authorList>
            <person name="Aydin F."/>
            <person name="Tarhane S."/>
            <person name="Saticioglu I.B."/>
            <person name="Karakaya E."/>
            <person name="Abay S."/>
            <person name="Guran O."/>
            <person name="Bozkurt E."/>
            <person name="Uzum N."/>
            <person name="Olgun K."/>
            <person name="Jablonski D."/>
        </authorList>
    </citation>
    <scope>NUCLEOTIDE SEQUENCE</scope>
    <source>
        <strain evidence="1">Faydin-H75</strain>
    </source>
</reference>
<accession>A0AA90PJK9</accession>
<evidence type="ECO:0000313" key="3">
    <source>
        <dbReference type="Proteomes" id="UP001177258"/>
    </source>
</evidence>
<dbReference type="RefSeq" id="WP_305517378.1">
    <property type="nucleotide sequence ID" value="NZ_JAUPEV010000010.1"/>
</dbReference>
<dbReference type="PANTHER" id="PTHR38453">
    <property type="entry name" value="CYTOPLASMIC PROTEIN-RELATED"/>
    <property type="match status" value="1"/>
</dbReference>
<name>A0AA90PJK9_9HELI</name>
<keyword evidence="4" id="KW-1185">Reference proteome</keyword>